<organism evidence="3 4">
    <name type="scientific">Streptomyces scopuliridis RB72</name>
    <dbReference type="NCBI Taxonomy" id="1440053"/>
    <lineage>
        <taxon>Bacteria</taxon>
        <taxon>Bacillati</taxon>
        <taxon>Actinomycetota</taxon>
        <taxon>Actinomycetes</taxon>
        <taxon>Kitasatosporales</taxon>
        <taxon>Streptomycetaceae</taxon>
        <taxon>Streptomyces</taxon>
    </lineage>
</organism>
<keyword evidence="4" id="KW-1185">Reference proteome</keyword>
<gene>
    <name evidence="3" type="ORF">Y717_13755</name>
</gene>
<name>A0A2T7SMM1_9ACTN</name>
<dbReference type="EMBL" id="AZSP01000394">
    <property type="protein sequence ID" value="PVE04172.1"/>
    <property type="molecule type" value="Genomic_DNA"/>
</dbReference>
<dbReference type="RefSeq" id="WP_030354028.1">
    <property type="nucleotide sequence ID" value="NZ_AZSP01000394.1"/>
</dbReference>
<dbReference type="Proteomes" id="UP000245992">
    <property type="component" value="Unassembled WGS sequence"/>
</dbReference>
<evidence type="ECO:0000259" key="2">
    <source>
        <dbReference type="Pfam" id="PF01494"/>
    </source>
</evidence>
<dbReference type="SUPFAM" id="SSF51905">
    <property type="entry name" value="FAD/NAD(P)-binding domain"/>
    <property type="match status" value="1"/>
</dbReference>
<dbReference type="PANTHER" id="PTHR43422">
    <property type="entry name" value="THIAMINE THIAZOLE SYNTHASE"/>
    <property type="match status" value="1"/>
</dbReference>
<evidence type="ECO:0000313" key="4">
    <source>
        <dbReference type="Proteomes" id="UP000245992"/>
    </source>
</evidence>
<dbReference type="GO" id="GO:0071949">
    <property type="term" value="F:FAD binding"/>
    <property type="evidence" value="ECO:0007669"/>
    <property type="project" value="InterPro"/>
</dbReference>
<proteinExistence type="predicted"/>
<keyword evidence="3" id="KW-0503">Monooxygenase</keyword>
<dbReference type="InterPro" id="IPR036188">
    <property type="entry name" value="FAD/NAD-bd_sf"/>
</dbReference>
<keyword evidence="3" id="KW-0560">Oxidoreductase</keyword>
<dbReference type="GO" id="GO:0004497">
    <property type="term" value="F:monooxygenase activity"/>
    <property type="evidence" value="ECO:0007669"/>
    <property type="project" value="UniProtKB-KW"/>
</dbReference>
<evidence type="ECO:0000256" key="1">
    <source>
        <dbReference type="SAM" id="MobiDB-lite"/>
    </source>
</evidence>
<feature type="region of interest" description="Disordered" evidence="1">
    <location>
        <begin position="1"/>
        <end position="25"/>
    </location>
</feature>
<dbReference type="InterPro" id="IPR002938">
    <property type="entry name" value="FAD-bd"/>
</dbReference>
<protein>
    <submittedName>
        <fullName evidence="3">Monooxygenase</fullName>
    </submittedName>
</protein>
<comment type="caution">
    <text evidence="3">The sequence shown here is derived from an EMBL/GenBank/DDBJ whole genome shotgun (WGS) entry which is preliminary data.</text>
</comment>
<accession>A0A2T7SMM1</accession>
<evidence type="ECO:0000313" key="3">
    <source>
        <dbReference type="EMBL" id="PVE04172.1"/>
    </source>
</evidence>
<dbReference type="Pfam" id="PF01494">
    <property type="entry name" value="FAD_binding_3"/>
    <property type="match status" value="1"/>
</dbReference>
<dbReference type="STRING" id="1440053.GCA_000718095_05042"/>
<dbReference type="Gene3D" id="3.50.50.60">
    <property type="entry name" value="FAD/NAD(P)-binding domain"/>
    <property type="match status" value="1"/>
</dbReference>
<feature type="domain" description="FAD-binding" evidence="2">
    <location>
        <begin position="28"/>
        <end position="369"/>
    </location>
</feature>
<dbReference type="OrthoDB" id="9790035at2"/>
<sequence length="479" mass="51329">MVNVADVETDPAGGNGRAGSTDRRTRHAVVVGGSIAALLTARTLSAHADRVTVVERDRLPEGPEPRAGVPQSRHTHVLLEGGRRALEELLPGIVAELREHGAPRVGMPRDLAQWQNGRFYRRTPSTVHLLTGTRPVLEWLIRRRVLADRRITLLEGTEVVGLMGDAARVRGVRLRERGTRGRLDVRSMTADLVVDASGRATHASDWLAGIGAEPAHEETLDTGLAYATRLYRAPESIEGTDCPGYYFIPGRGEPHGAVALPIEDGRYLVTLSGLRGSEPPSDEAAFTEFAALLPHPVLHDWLLKAQPESAAHTFRATANVRRRYDLPGRRPAGFLAVGDALCAFNPVYGQGMAVAALGALALRDALADPRRTPTTRRVQRAVLGAARQAWDIAAGADRELPGATGNAARTRAMDRPGAWYVARVVDRAPGDPVVGAAFRAACALTAPVSGLFAPRVARAVLFGPPLPAPADPPRRPETV</sequence>
<dbReference type="AlphaFoldDB" id="A0A2T7SMM1"/>
<reference evidence="3 4" key="1">
    <citation type="submission" date="2013-12" db="EMBL/GenBank/DDBJ databases">
        <title>Annotated genome of Streptomyces scopuliridis.</title>
        <authorList>
            <person name="Olson J.B."/>
        </authorList>
    </citation>
    <scope>NUCLEOTIDE SEQUENCE [LARGE SCALE GENOMIC DNA]</scope>
    <source>
        <strain evidence="3 4">RB72</strain>
    </source>
</reference>
<dbReference type="PANTHER" id="PTHR43422:SF3">
    <property type="entry name" value="THIAMINE THIAZOLE SYNTHASE"/>
    <property type="match status" value="1"/>
</dbReference>